<proteinExistence type="predicted"/>
<evidence type="ECO:0000256" key="3">
    <source>
        <dbReference type="ARBA" id="ARBA00022691"/>
    </source>
</evidence>
<evidence type="ECO:0000256" key="2">
    <source>
        <dbReference type="ARBA" id="ARBA00022679"/>
    </source>
</evidence>
<organism evidence="4 5">
    <name type="scientific">Myroides odoratimimus CIP 101113</name>
    <dbReference type="NCBI Taxonomy" id="883154"/>
    <lineage>
        <taxon>Bacteria</taxon>
        <taxon>Pseudomonadati</taxon>
        <taxon>Bacteroidota</taxon>
        <taxon>Flavobacteriia</taxon>
        <taxon>Flavobacteriales</taxon>
        <taxon>Flavobacteriaceae</taxon>
        <taxon>Myroides</taxon>
    </lineage>
</organism>
<keyword evidence="2" id="KW-0808">Transferase</keyword>
<dbReference type="GO" id="GO:0009007">
    <property type="term" value="F:site-specific DNA-methyltransferase (adenine-specific) activity"/>
    <property type="evidence" value="ECO:0007669"/>
    <property type="project" value="UniProtKB-EC"/>
</dbReference>
<evidence type="ECO:0000313" key="5">
    <source>
        <dbReference type="Proteomes" id="UP000004834"/>
    </source>
</evidence>
<dbReference type="Gene3D" id="3.40.50.150">
    <property type="entry name" value="Vaccinia Virus protein VP39"/>
    <property type="match status" value="1"/>
</dbReference>
<protein>
    <recommendedName>
        <fullName evidence="6">DNA adenine methylase</fullName>
    </recommendedName>
</protein>
<evidence type="ECO:0000313" key="4">
    <source>
        <dbReference type="EMBL" id="EHO13822.1"/>
    </source>
</evidence>
<gene>
    <name evidence="4" type="ORF">HMPREF9715_00896</name>
</gene>
<dbReference type="AlphaFoldDB" id="A0AAV3F5B1"/>
<comment type="caution">
    <text evidence="4">The sequence shown here is derived from an EMBL/GenBank/DDBJ whole genome shotgun (WGS) entry which is preliminary data.</text>
</comment>
<dbReference type="InterPro" id="IPR012327">
    <property type="entry name" value="MeTrfase_D12"/>
</dbReference>
<dbReference type="Pfam" id="PF02086">
    <property type="entry name" value="MethyltransfD12"/>
    <property type="match status" value="1"/>
</dbReference>
<reference evidence="4 5" key="1">
    <citation type="submission" date="2011-11" db="EMBL/GenBank/DDBJ databases">
        <title>The Genome Sequence of Myroides odoratimimus CIP 101113.</title>
        <authorList>
            <person name="Earl A."/>
            <person name="Ward D."/>
            <person name="Feldgarden M."/>
            <person name="Gevers D."/>
            <person name="Huys G."/>
            <person name="Young S.K."/>
            <person name="Zeng Q."/>
            <person name="Gargeya S."/>
            <person name="Fitzgerald M."/>
            <person name="Haas B."/>
            <person name="Abouelleil A."/>
            <person name="Alvarado L."/>
            <person name="Arachchi H.M."/>
            <person name="Berlin A."/>
            <person name="Brown A."/>
            <person name="Chapman S.B."/>
            <person name="Chen Z."/>
            <person name="Dunbar C."/>
            <person name="Freedman E."/>
            <person name="Gearin G."/>
            <person name="Goldberg J."/>
            <person name="Griggs A."/>
            <person name="Gujja S."/>
            <person name="Heiman D."/>
            <person name="Howarth C."/>
            <person name="Larson L."/>
            <person name="Lui A."/>
            <person name="MacDonald P.J.P."/>
            <person name="Montmayeur A."/>
            <person name="Murphy C."/>
            <person name="Neiman D."/>
            <person name="Pearson M."/>
            <person name="Priest M."/>
            <person name="Roberts A."/>
            <person name="Saif S."/>
            <person name="Shea T."/>
            <person name="Shenoy N."/>
            <person name="Sisk P."/>
            <person name="Stolte C."/>
            <person name="Sykes S."/>
            <person name="Wortman J."/>
            <person name="Nusbaum C."/>
            <person name="Birren B."/>
        </authorList>
    </citation>
    <scope>NUCLEOTIDE SEQUENCE [LARGE SCALE GENOMIC DNA]</scope>
    <source>
        <strain evidence="4 5">CIP 101113</strain>
    </source>
</reference>
<sequence length="277" mass="32071">MKTFCASPLPFLGQKRKYLKEVKQVLNHTNPRGTYVDLFGGSGLLSHTIKRHYPDATVIYNDYDGFSDRISNITTTNNLLERIRLLLVDIDSKTKVPDTIKQQILQLIKADEEANVYVDYITLSSTLLFTMKYEQTYEGFAKQTLYNRLTKTPYNADGYLEGLIIESSDYKALFEKYKHIPGVCFLVDPPYLSTEVSGYKMNYWKLKDYLNVLNVLDGHKYLYFTSNKSQIVELCEWVESRKDKGNPFNHSRTVSMTNKSKNTTYEDILIHNITPSK</sequence>
<accession>A0AAV3F5B1</accession>
<dbReference type="SUPFAM" id="SSF53335">
    <property type="entry name" value="S-adenosyl-L-methionine-dependent methyltransferases"/>
    <property type="match status" value="1"/>
</dbReference>
<dbReference type="PRINTS" id="PR00505">
    <property type="entry name" value="D12N6MTFRASE"/>
</dbReference>
<keyword evidence="3" id="KW-0949">S-adenosyl-L-methionine</keyword>
<dbReference type="GO" id="GO:0032259">
    <property type="term" value="P:methylation"/>
    <property type="evidence" value="ECO:0007669"/>
    <property type="project" value="UniProtKB-KW"/>
</dbReference>
<dbReference type="RefSeq" id="WP_006262948.1">
    <property type="nucleotide sequence ID" value="NZ_JH590837.1"/>
</dbReference>
<dbReference type="REBASE" id="43336">
    <property type="entry name" value="M.ModCIPORF896P"/>
</dbReference>
<dbReference type="EMBL" id="AGEE01000008">
    <property type="protein sequence ID" value="EHO13822.1"/>
    <property type="molecule type" value="Genomic_DNA"/>
</dbReference>
<dbReference type="GO" id="GO:0009307">
    <property type="term" value="P:DNA restriction-modification system"/>
    <property type="evidence" value="ECO:0007669"/>
    <property type="project" value="InterPro"/>
</dbReference>
<evidence type="ECO:0008006" key="6">
    <source>
        <dbReference type="Google" id="ProtNLM"/>
    </source>
</evidence>
<dbReference type="Proteomes" id="UP000004834">
    <property type="component" value="Unassembled WGS sequence"/>
</dbReference>
<dbReference type="InterPro" id="IPR029063">
    <property type="entry name" value="SAM-dependent_MTases_sf"/>
</dbReference>
<name>A0AAV3F5B1_9FLAO</name>
<keyword evidence="1" id="KW-0489">Methyltransferase</keyword>
<evidence type="ECO:0000256" key="1">
    <source>
        <dbReference type="ARBA" id="ARBA00022603"/>
    </source>
</evidence>